<proteinExistence type="inferred from homology"/>
<evidence type="ECO:0000256" key="3">
    <source>
        <dbReference type="ARBA" id="ARBA00022729"/>
    </source>
</evidence>
<dbReference type="InterPro" id="IPR023827">
    <property type="entry name" value="Peptidase_S8_Asp-AS"/>
</dbReference>
<dbReference type="PANTHER" id="PTHR43399:SF4">
    <property type="entry name" value="CELL WALL-ASSOCIATED PROTEASE"/>
    <property type="match status" value="1"/>
</dbReference>
<dbReference type="Gene3D" id="2.40.128.130">
    <property type="entry name" value="Autotransporter beta-domain"/>
    <property type="match status" value="1"/>
</dbReference>
<sequence>MNYDLTSKFTNLHCKERLNLPTLSIAACLLLSGTCLGAYTETGMLGNTSSWESDEYKKDWGLTSMNASTAYALGFDGSGVKIGVMDSGVLLSHPEFGGGRIHIVKTIGNYDKDGMRYPDAAYGNGPINKNQPVKNGKKNFDTTDNGAFKKGEAFDIDGAWIRGVNDAHGTHVGGTMAANRDGSGMHGVAYGAQLYSANTGGNDNMTYGPNQDYNYFLKAYTALSDAGARVINNSWGSNRRVNSSFSGALGYKSTYGWRAVPEYGVEFYDVTVANQTTEAKDHINLKDIEEAKKAYYQFVTKDEKSFIDAAYEVAVKRQVIQVFTAGNRSLMAESFTRAALPYFRPDAEKYWVNVTGQAGGEGYPNDSSEYIRGYASASDIQEFNYAGHSKWWTIAAPAEEIYSAYVELTNDATYGNAIYKSSGGTSMAAPHVSGALGVIFQRYPYMNAAQVRDTMLTTARQTTLRAGHEGQPLERWGSDGLGVPSKVWGWGILDLGKAMFGPGQFLGNFDITMDQDDIWSNDISDKAIKFRKIEDQNEAAVWAARKAVLASKQNLSPEEKAELTFETAREKARAERAAQGYEGALIKRGSGTLTLTGDNTFTGITTIYGGKISALNQSIGKSKHIDVQNGGELEILHSAVYRVPERNGWRSVSKASDATTVKATINSGGAFIVNDGVNNLNLSFKQGSLLRAGQVNTSDLQNLVDNPGSKKILTATGTFSGANLANTQDSYAFFKTSKEEASGSNLRLSIQSGTSMQDFALSSSQRAFADLLVANRGSGIYTQILGSNHAQAREYYSAFANDAEFAAANNSAINSIMMASIVKNRGGANAVNIDKDTRFWIFSGTNRIKSDKDTGIGKLHSDSFVNLIGIDSLIGDSSSVGVFVGAGRTDDKISGTKEVKSKDFHSGIYSDIGFEPVKFSFGAIYSKYDRDRKLISSVSPIAYEYVGSNASSLSAFAQVSYMGFSNADSFSVEPYAGVSHTRTKIDSVSNSLIRIENKTRNLQAVSIGIKPSVPFRIGGVGLRASADVAYNRFFSDKQPQAYLYVNGLGGTQLKGEKLQNLTTAEAGIEASLSSRATLKLSYVGAYGSDIKSNGIGLRFRLEF</sequence>
<dbReference type="Pfam" id="PF03797">
    <property type="entry name" value="Autotransporter"/>
    <property type="match status" value="1"/>
</dbReference>
<gene>
    <name evidence="9" type="ORF">CAMGR0001_2217</name>
</gene>
<feature type="active site" description="Charge relay system" evidence="6 7">
    <location>
        <position position="168"/>
    </location>
</feature>
<keyword evidence="4 7" id="KW-0378">Hydrolase</keyword>
<dbReference type="InterPro" id="IPR034061">
    <property type="entry name" value="Peptidases_S8_Autotransporter"/>
</dbReference>
<evidence type="ECO:0000256" key="6">
    <source>
        <dbReference type="PIRSR" id="PIRSR615500-1"/>
    </source>
</evidence>
<dbReference type="GO" id="GO:0004252">
    <property type="term" value="F:serine-type endopeptidase activity"/>
    <property type="evidence" value="ECO:0007669"/>
    <property type="project" value="UniProtKB-UniRule"/>
</dbReference>
<dbReference type="EMBL" id="ACYG01000022">
    <property type="protein sequence ID" value="EEV17850.1"/>
    <property type="molecule type" value="Genomic_DNA"/>
</dbReference>
<accession>C8PH29</accession>
<dbReference type="OrthoDB" id="9804931at2"/>
<organism evidence="9 10">
    <name type="scientific">Campylobacter gracilis RM3268</name>
    <dbReference type="NCBI Taxonomy" id="553220"/>
    <lineage>
        <taxon>Bacteria</taxon>
        <taxon>Pseudomonadati</taxon>
        <taxon>Campylobacterota</taxon>
        <taxon>Epsilonproteobacteria</taxon>
        <taxon>Campylobacterales</taxon>
        <taxon>Campylobacteraceae</taxon>
        <taxon>Campylobacter</taxon>
    </lineage>
</organism>
<dbReference type="InterPro" id="IPR005546">
    <property type="entry name" value="Autotransporte_beta"/>
</dbReference>
<evidence type="ECO:0000259" key="8">
    <source>
        <dbReference type="PROSITE" id="PS51208"/>
    </source>
</evidence>
<evidence type="ECO:0000256" key="1">
    <source>
        <dbReference type="ARBA" id="ARBA00011073"/>
    </source>
</evidence>
<dbReference type="eggNOG" id="COG4625">
    <property type="taxonomic scope" value="Bacteria"/>
</dbReference>
<dbReference type="Gene3D" id="3.40.50.200">
    <property type="entry name" value="Peptidase S8/S53 domain"/>
    <property type="match status" value="1"/>
</dbReference>
<evidence type="ECO:0000256" key="4">
    <source>
        <dbReference type="ARBA" id="ARBA00022801"/>
    </source>
</evidence>
<dbReference type="Pfam" id="PF12951">
    <property type="entry name" value="PATR"/>
    <property type="match status" value="1"/>
</dbReference>
<comment type="similarity">
    <text evidence="1 7">Belongs to the peptidase S8 family.</text>
</comment>
<dbReference type="InterPro" id="IPR013425">
    <property type="entry name" value="Autotrns_rpt"/>
</dbReference>
<dbReference type="InterPro" id="IPR036852">
    <property type="entry name" value="Peptidase_S8/S53_dom_sf"/>
</dbReference>
<feature type="active site" description="Charge relay system" evidence="6 7">
    <location>
        <position position="86"/>
    </location>
</feature>
<feature type="active site" description="Charge relay system" evidence="6 7">
    <location>
        <position position="426"/>
    </location>
</feature>
<protein>
    <submittedName>
        <fullName evidence="9">Outer membrane autotransporter barrel domain protein</fullName>
    </submittedName>
</protein>
<dbReference type="PROSITE" id="PS00138">
    <property type="entry name" value="SUBTILASE_SER"/>
    <property type="match status" value="1"/>
</dbReference>
<dbReference type="CDD" id="cd04848">
    <property type="entry name" value="Peptidases_S8_Autotransporter_serine_protease_like"/>
    <property type="match status" value="1"/>
</dbReference>
<dbReference type="PROSITE" id="PS00136">
    <property type="entry name" value="SUBTILASE_ASP"/>
    <property type="match status" value="1"/>
</dbReference>
<dbReference type="GO" id="GO:0006508">
    <property type="term" value="P:proteolysis"/>
    <property type="evidence" value="ECO:0007669"/>
    <property type="project" value="UniProtKB-KW"/>
</dbReference>
<dbReference type="PROSITE" id="PS51208">
    <property type="entry name" value="AUTOTRANSPORTER"/>
    <property type="match status" value="1"/>
</dbReference>
<dbReference type="PROSITE" id="PS00137">
    <property type="entry name" value="SUBTILASE_HIS"/>
    <property type="match status" value="1"/>
</dbReference>
<evidence type="ECO:0000256" key="7">
    <source>
        <dbReference type="PROSITE-ProRule" id="PRU01240"/>
    </source>
</evidence>
<dbReference type="Proteomes" id="UP000005709">
    <property type="component" value="Unassembled WGS sequence"/>
</dbReference>
<dbReference type="PANTHER" id="PTHR43399">
    <property type="entry name" value="SUBTILISIN-RELATED"/>
    <property type="match status" value="1"/>
</dbReference>
<name>C8PH29_9BACT</name>
<dbReference type="InterPro" id="IPR000209">
    <property type="entry name" value="Peptidase_S8/S53_dom"/>
</dbReference>
<evidence type="ECO:0000313" key="9">
    <source>
        <dbReference type="EMBL" id="EEV17850.1"/>
    </source>
</evidence>
<dbReference type="SMART" id="SM00869">
    <property type="entry name" value="Autotransporter"/>
    <property type="match status" value="1"/>
</dbReference>
<dbReference type="AlphaFoldDB" id="C8PH29"/>
<feature type="domain" description="Autotransporter" evidence="8">
    <location>
        <begin position="832"/>
        <end position="1103"/>
    </location>
</feature>
<dbReference type="InterPro" id="IPR036709">
    <property type="entry name" value="Autotransporte_beta_dom_sf"/>
</dbReference>
<dbReference type="InterPro" id="IPR022398">
    <property type="entry name" value="Peptidase_S8_His-AS"/>
</dbReference>
<keyword evidence="10" id="KW-1185">Reference proteome</keyword>
<evidence type="ECO:0000313" key="10">
    <source>
        <dbReference type="Proteomes" id="UP000005709"/>
    </source>
</evidence>
<dbReference type="PRINTS" id="PR00723">
    <property type="entry name" value="SUBTILISIN"/>
</dbReference>
<dbReference type="SUPFAM" id="SSF103515">
    <property type="entry name" value="Autotransporter"/>
    <property type="match status" value="1"/>
</dbReference>
<dbReference type="Pfam" id="PF00082">
    <property type="entry name" value="Peptidase_S8"/>
    <property type="match status" value="1"/>
</dbReference>
<keyword evidence="5 7" id="KW-0720">Serine protease</keyword>
<reference evidence="9 10" key="1">
    <citation type="submission" date="2009-07" db="EMBL/GenBank/DDBJ databases">
        <authorList>
            <person name="Madupu R."/>
            <person name="Sebastian Y."/>
            <person name="Durkin A.S."/>
            <person name="Torralba M."/>
            <person name="Methe B."/>
            <person name="Sutton G.G."/>
            <person name="Strausberg R.L."/>
            <person name="Nelson K.E."/>
        </authorList>
    </citation>
    <scope>NUCLEOTIDE SEQUENCE [LARGE SCALE GENOMIC DNA]</scope>
    <source>
        <strain evidence="9 10">RM3268</strain>
    </source>
</reference>
<dbReference type="STRING" id="824.CGRAC_2008"/>
<dbReference type="InterPro" id="IPR023828">
    <property type="entry name" value="Peptidase_S8_Ser-AS"/>
</dbReference>
<keyword evidence="2 7" id="KW-0645">Protease</keyword>
<dbReference type="eggNOG" id="COG1404">
    <property type="taxonomic scope" value="Bacteria"/>
</dbReference>
<dbReference type="NCBIfam" id="TIGR02601">
    <property type="entry name" value="autotrns_rpt"/>
    <property type="match status" value="1"/>
</dbReference>
<dbReference type="InterPro" id="IPR015500">
    <property type="entry name" value="Peptidase_S8_subtilisin-rel"/>
</dbReference>
<dbReference type="InterPro" id="IPR051048">
    <property type="entry name" value="Peptidase_S8/S53_subtilisin"/>
</dbReference>
<keyword evidence="3" id="KW-0732">Signal</keyword>
<dbReference type="PROSITE" id="PS51892">
    <property type="entry name" value="SUBTILASE"/>
    <property type="match status" value="1"/>
</dbReference>
<dbReference type="RefSeq" id="WP_005870875.1">
    <property type="nucleotide sequence ID" value="NZ_ACYG01000022.1"/>
</dbReference>
<comment type="caution">
    <text evidence="9">The sequence shown here is derived from an EMBL/GenBank/DDBJ whole genome shotgun (WGS) entry which is preliminary data.</text>
</comment>
<evidence type="ECO:0000256" key="5">
    <source>
        <dbReference type="ARBA" id="ARBA00022825"/>
    </source>
</evidence>
<evidence type="ECO:0000256" key="2">
    <source>
        <dbReference type="ARBA" id="ARBA00022670"/>
    </source>
</evidence>
<dbReference type="SUPFAM" id="SSF52743">
    <property type="entry name" value="Subtilisin-like"/>
    <property type="match status" value="1"/>
</dbReference>